<dbReference type="Proteomes" id="UP000198598">
    <property type="component" value="Unassembled WGS sequence"/>
</dbReference>
<keyword evidence="1" id="KW-0472">Membrane</keyword>
<protein>
    <submittedName>
        <fullName evidence="2">Uncharacterized protein</fullName>
    </submittedName>
</protein>
<keyword evidence="1" id="KW-0812">Transmembrane</keyword>
<evidence type="ECO:0000256" key="1">
    <source>
        <dbReference type="SAM" id="Phobius"/>
    </source>
</evidence>
<evidence type="ECO:0000313" key="2">
    <source>
        <dbReference type="EMBL" id="SFC86411.1"/>
    </source>
</evidence>
<keyword evidence="1" id="KW-1133">Transmembrane helix</keyword>
<name>A0A1I1MM04_9BACT</name>
<dbReference type="STRING" id="662367.SAMN05216167_102628"/>
<dbReference type="AlphaFoldDB" id="A0A1I1MM04"/>
<dbReference type="RefSeq" id="WP_177236531.1">
    <property type="nucleotide sequence ID" value="NZ_FOLQ01000002.1"/>
</dbReference>
<evidence type="ECO:0000313" key="3">
    <source>
        <dbReference type="Proteomes" id="UP000198598"/>
    </source>
</evidence>
<organism evidence="2 3">
    <name type="scientific">Spirosoma endophyticum</name>
    <dbReference type="NCBI Taxonomy" id="662367"/>
    <lineage>
        <taxon>Bacteria</taxon>
        <taxon>Pseudomonadati</taxon>
        <taxon>Bacteroidota</taxon>
        <taxon>Cytophagia</taxon>
        <taxon>Cytophagales</taxon>
        <taxon>Cytophagaceae</taxon>
        <taxon>Spirosoma</taxon>
    </lineage>
</organism>
<dbReference type="EMBL" id="FOLQ01000002">
    <property type="protein sequence ID" value="SFC86411.1"/>
    <property type="molecule type" value="Genomic_DNA"/>
</dbReference>
<gene>
    <name evidence="2" type="ORF">SAMN05216167_102628</name>
</gene>
<feature type="transmembrane region" description="Helical" evidence="1">
    <location>
        <begin position="27"/>
        <end position="48"/>
    </location>
</feature>
<accession>A0A1I1MM04</accession>
<reference evidence="2 3" key="1">
    <citation type="submission" date="2016-10" db="EMBL/GenBank/DDBJ databases">
        <authorList>
            <person name="de Groot N.N."/>
        </authorList>
    </citation>
    <scope>NUCLEOTIDE SEQUENCE [LARGE SCALE GENOMIC DNA]</scope>
    <source>
        <strain evidence="2 3">DSM 26130</strain>
    </source>
</reference>
<proteinExistence type="predicted"/>
<keyword evidence="3" id="KW-1185">Reference proteome</keyword>
<sequence>MDTQKIDKPTVAEQYGIEYSGSLIGQIGRIALLIFTTLFAGLFIGPLWNKRK</sequence>